<proteinExistence type="predicted"/>
<evidence type="ECO:0000313" key="3">
    <source>
        <dbReference type="Proteomes" id="UP000321798"/>
    </source>
</evidence>
<protein>
    <recommendedName>
        <fullName evidence="4">DUF3592 domain-containing protein</fullName>
    </recommendedName>
</protein>
<sequence length="147" mass="15338">MSGGMGFFASLVALVALVPAVVLVVAGLRVLRSASTAHRVPVEAVVVDYTNFTNPSRVTFDYPVPGGWSRATRVEGFSSIPRQGWLVHPGQRFVVWVDPLRPQDVALSAAGSARGVLGPAMVVGGAAWGLFGLMVLATVLRLGLNAG</sequence>
<reference evidence="2 3" key="1">
    <citation type="submission" date="2019-07" db="EMBL/GenBank/DDBJ databases">
        <title>Whole genome shotgun sequence of Cellulomonas soli NBRC 109434.</title>
        <authorList>
            <person name="Hosoyama A."/>
            <person name="Uohara A."/>
            <person name="Ohji S."/>
            <person name="Ichikawa N."/>
        </authorList>
    </citation>
    <scope>NUCLEOTIDE SEQUENCE [LARGE SCALE GENOMIC DNA]</scope>
    <source>
        <strain evidence="2 3">NBRC 109434</strain>
    </source>
</reference>
<dbReference type="RefSeq" id="WP_179561621.1">
    <property type="nucleotide sequence ID" value="NZ_BAABBJ010000005.1"/>
</dbReference>
<feature type="transmembrane region" description="Helical" evidence="1">
    <location>
        <begin position="6"/>
        <end position="31"/>
    </location>
</feature>
<dbReference type="Proteomes" id="UP000321798">
    <property type="component" value="Unassembled WGS sequence"/>
</dbReference>
<evidence type="ECO:0000256" key="1">
    <source>
        <dbReference type="SAM" id="Phobius"/>
    </source>
</evidence>
<comment type="caution">
    <text evidence="2">The sequence shown here is derived from an EMBL/GenBank/DDBJ whole genome shotgun (WGS) entry which is preliminary data.</text>
</comment>
<dbReference type="AlphaFoldDB" id="A0A512P8V3"/>
<dbReference type="EMBL" id="BKAL01000001">
    <property type="protein sequence ID" value="GEP67633.1"/>
    <property type="molecule type" value="Genomic_DNA"/>
</dbReference>
<keyword evidence="1" id="KW-0472">Membrane</keyword>
<gene>
    <name evidence="2" type="ORF">CSO01_03480</name>
</gene>
<keyword evidence="1" id="KW-0812">Transmembrane</keyword>
<evidence type="ECO:0000313" key="2">
    <source>
        <dbReference type="EMBL" id="GEP67633.1"/>
    </source>
</evidence>
<accession>A0A512P8V3</accession>
<feature type="transmembrane region" description="Helical" evidence="1">
    <location>
        <begin position="122"/>
        <end position="144"/>
    </location>
</feature>
<name>A0A512P8V3_9CELL</name>
<keyword evidence="1" id="KW-1133">Transmembrane helix</keyword>
<evidence type="ECO:0008006" key="4">
    <source>
        <dbReference type="Google" id="ProtNLM"/>
    </source>
</evidence>
<organism evidence="2 3">
    <name type="scientific">Cellulomonas soli</name>
    <dbReference type="NCBI Taxonomy" id="931535"/>
    <lineage>
        <taxon>Bacteria</taxon>
        <taxon>Bacillati</taxon>
        <taxon>Actinomycetota</taxon>
        <taxon>Actinomycetes</taxon>
        <taxon>Micrococcales</taxon>
        <taxon>Cellulomonadaceae</taxon>
        <taxon>Cellulomonas</taxon>
    </lineage>
</organism>
<keyword evidence="3" id="KW-1185">Reference proteome</keyword>